<accession>A0A081P1A3</accession>
<dbReference type="AlphaFoldDB" id="A0A081P1A3"/>
<sequence>MPTRVHSIERRTVNKLPGLTVFSVCACASCPHLCMHMTVSPGLRFFCCHETEEGHNANRKSNGFTQGMGTQLMAEPEPELEADRQQLIADIKRLRALLMSLKQS</sequence>
<dbReference type="PROSITE" id="PS51257">
    <property type="entry name" value="PROKAR_LIPOPROTEIN"/>
    <property type="match status" value="1"/>
</dbReference>
<proteinExistence type="predicted"/>
<dbReference type="Proteomes" id="UP000028123">
    <property type="component" value="Unassembled WGS sequence"/>
</dbReference>
<evidence type="ECO:0000313" key="2">
    <source>
        <dbReference type="Proteomes" id="UP000028123"/>
    </source>
</evidence>
<comment type="caution">
    <text evidence="1">The sequence shown here is derived from an EMBL/GenBank/DDBJ whole genome shotgun (WGS) entry which is preliminary data.</text>
</comment>
<keyword evidence="2" id="KW-1185">Reference proteome</keyword>
<gene>
    <name evidence="1" type="ORF">ET33_09365</name>
</gene>
<protein>
    <submittedName>
        <fullName evidence="1">Uncharacterized protein</fullName>
    </submittedName>
</protein>
<reference evidence="1 2" key="1">
    <citation type="submission" date="2014-06" db="EMBL/GenBank/DDBJ databases">
        <title>Draft genome sequence of Paenibacillus sp. MSt1.</title>
        <authorList>
            <person name="Aw Y.K."/>
            <person name="Ong K.S."/>
            <person name="Gan H.M."/>
            <person name="Lee S.M."/>
        </authorList>
    </citation>
    <scope>NUCLEOTIDE SEQUENCE [LARGE SCALE GENOMIC DNA]</scope>
    <source>
        <strain evidence="1 2">MSt1</strain>
    </source>
</reference>
<evidence type="ECO:0000313" key="1">
    <source>
        <dbReference type="EMBL" id="KEQ24476.1"/>
    </source>
</evidence>
<organism evidence="1 2">
    <name type="scientific">Paenibacillus tyrfis</name>
    <dbReference type="NCBI Taxonomy" id="1501230"/>
    <lineage>
        <taxon>Bacteria</taxon>
        <taxon>Bacillati</taxon>
        <taxon>Bacillota</taxon>
        <taxon>Bacilli</taxon>
        <taxon>Bacillales</taxon>
        <taxon>Paenibacillaceae</taxon>
        <taxon>Paenibacillus</taxon>
    </lineage>
</organism>
<name>A0A081P1A3_9BACL</name>
<dbReference type="EMBL" id="JNVM01000016">
    <property type="protein sequence ID" value="KEQ24476.1"/>
    <property type="molecule type" value="Genomic_DNA"/>
</dbReference>